<feature type="transmembrane region" description="Helical" evidence="7">
    <location>
        <begin position="198"/>
        <end position="218"/>
    </location>
</feature>
<keyword evidence="3" id="KW-1003">Cell membrane</keyword>
<accession>A0ABN7R4K2</accession>
<keyword evidence="2" id="KW-0813">Transport</keyword>
<gene>
    <name evidence="8" type="primary">mdtK</name>
    <name evidence="8" type="ORF">LYB30171_02534</name>
</gene>
<dbReference type="PANTHER" id="PTHR43549:SF3">
    <property type="entry name" value="MULTIDRUG RESISTANCE PROTEIN YPNP-RELATED"/>
    <property type="match status" value="1"/>
</dbReference>
<evidence type="ECO:0000313" key="9">
    <source>
        <dbReference type="Proteomes" id="UP000680116"/>
    </source>
</evidence>
<feature type="transmembrane region" description="Helical" evidence="7">
    <location>
        <begin position="316"/>
        <end position="338"/>
    </location>
</feature>
<feature type="transmembrane region" description="Helical" evidence="7">
    <location>
        <begin position="75"/>
        <end position="92"/>
    </location>
</feature>
<feature type="transmembrane region" description="Helical" evidence="7">
    <location>
        <begin position="257"/>
        <end position="281"/>
    </location>
</feature>
<evidence type="ECO:0000313" key="8">
    <source>
        <dbReference type="EMBL" id="CAG4977962.1"/>
    </source>
</evidence>
<feature type="transmembrane region" description="Helical" evidence="7">
    <location>
        <begin position="112"/>
        <end position="135"/>
    </location>
</feature>
<evidence type="ECO:0000256" key="5">
    <source>
        <dbReference type="ARBA" id="ARBA00022989"/>
    </source>
</evidence>
<dbReference type="CDD" id="cd13138">
    <property type="entry name" value="MATE_yoeA_like"/>
    <property type="match status" value="1"/>
</dbReference>
<dbReference type="EMBL" id="OU015430">
    <property type="protein sequence ID" value="CAG4977962.1"/>
    <property type="molecule type" value="Genomic_DNA"/>
</dbReference>
<evidence type="ECO:0000256" key="1">
    <source>
        <dbReference type="ARBA" id="ARBA00004651"/>
    </source>
</evidence>
<proteinExistence type="predicted"/>
<feature type="transmembrane region" description="Helical" evidence="7">
    <location>
        <begin position="156"/>
        <end position="178"/>
    </location>
</feature>
<evidence type="ECO:0000256" key="2">
    <source>
        <dbReference type="ARBA" id="ARBA00022448"/>
    </source>
</evidence>
<dbReference type="Proteomes" id="UP000680116">
    <property type="component" value="Chromosome"/>
</dbReference>
<dbReference type="NCBIfam" id="TIGR00797">
    <property type="entry name" value="matE"/>
    <property type="match status" value="1"/>
</dbReference>
<evidence type="ECO:0000256" key="6">
    <source>
        <dbReference type="ARBA" id="ARBA00023136"/>
    </source>
</evidence>
<name>A0ABN7R4K2_9GAMM</name>
<evidence type="ECO:0000256" key="7">
    <source>
        <dbReference type="SAM" id="Phobius"/>
    </source>
</evidence>
<sequence length="548" mass="58065">MTMAAVSPATGHGSVDAGGYLRSAGEASQLADSHAGGPATGRPSRAVHRARLLWPPLSTPAPVPMQPRNLTEGPIARTLFVFALPILGGNVLQSLNGSVNAVWVGRFLGEEALGAIANANNIMFLLLGGVFGFGMASTIMVGQAMGRKDLPGARRVIGTAATFFLCISVLIAALGLPLSRHVLVWMSTPEAALPLADAYLKVIFLALPFLYAFAFLSAILRGAGDTRTPFLFLLLAVALDIVLVPLLMFGVGPLPALGMAGSATATLLANLVALAAMLGWLRHRRHPLWISRHERHLFVPDWAIVRALVTKGVPMGLQMVMISLAMIAMITMVNAYGTHTTAAYGAALQLWTYVQMPAMAIGAACSSMAAQNVGAGNWPRVEATTRAGIGFNFLLTGALIAPLILLDRFTLAMFMPPGSDALDIARHLNHIAVWSFLFFGVTFVVAGVVRSTGAVVPPLIILGLALWGVRVPFANWLQPTLGVDAIWWSFPVSAAVSMVLSLAYYRWGRWRQATMLPVDPDAIAIPSEVPAQAPSPVADEGARVEPAR</sequence>
<dbReference type="InterPro" id="IPR052031">
    <property type="entry name" value="Membrane_Transporter-Flippase"/>
</dbReference>
<organism evidence="8 9">
    <name type="scientific">Novilysobacter luteus</name>
    <dbReference type="NCBI Taxonomy" id="2822368"/>
    <lineage>
        <taxon>Bacteria</taxon>
        <taxon>Pseudomonadati</taxon>
        <taxon>Pseudomonadota</taxon>
        <taxon>Gammaproteobacteria</taxon>
        <taxon>Lysobacterales</taxon>
        <taxon>Lysobacteraceae</taxon>
        <taxon>Novilysobacter</taxon>
    </lineage>
</organism>
<protein>
    <submittedName>
        <fullName evidence="8">Multidrug resistance protein MdtK</fullName>
    </submittedName>
</protein>
<feature type="transmembrane region" description="Helical" evidence="7">
    <location>
        <begin position="431"/>
        <end position="449"/>
    </location>
</feature>
<dbReference type="InterPro" id="IPR002528">
    <property type="entry name" value="MATE_fam"/>
</dbReference>
<comment type="subcellular location">
    <subcellularLocation>
        <location evidence="1">Cell membrane</location>
        <topology evidence="1">Multi-pass membrane protein</topology>
    </subcellularLocation>
</comment>
<feature type="transmembrane region" description="Helical" evidence="7">
    <location>
        <begin position="350"/>
        <end position="370"/>
    </location>
</feature>
<keyword evidence="4 7" id="KW-0812">Transmembrane</keyword>
<keyword evidence="5 7" id="KW-1133">Transmembrane helix</keyword>
<evidence type="ECO:0000256" key="3">
    <source>
        <dbReference type="ARBA" id="ARBA00022475"/>
    </source>
</evidence>
<reference evidence="8 9" key="1">
    <citation type="submission" date="2021-04" db="EMBL/GenBank/DDBJ databases">
        <authorList>
            <person name="Rodrigo-Torres L."/>
            <person name="Arahal R. D."/>
            <person name="Lucena T."/>
        </authorList>
    </citation>
    <scope>NUCLEOTIDE SEQUENCE [LARGE SCALE GENOMIC DNA]</scope>
    <source>
        <strain evidence="8 9">CECT 30171</strain>
    </source>
</reference>
<feature type="transmembrane region" description="Helical" evidence="7">
    <location>
        <begin position="485"/>
        <end position="505"/>
    </location>
</feature>
<dbReference type="PANTHER" id="PTHR43549">
    <property type="entry name" value="MULTIDRUG RESISTANCE PROTEIN YPNP-RELATED"/>
    <property type="match status" value="1"/>
</dbReference>
<feature type="transmembrane region" description="Helical" evidence="7">
    <location>
        <begin position="391"/>
        <end position="411"/>
    </location>
</feature>
<dbReference type="Pfam" id="PF01554">
    <property type="entry name" value="MatE"/>
    <property type="match status" value="2"/>
</dbReference>
<feature type="transmembrane region" description="Helical" evidence="7">
    <location>
        <begin position="230"/>
        <end position="251"/>
    </location>
</feature>
<keyword evidence="6 7" id="KW-0472">Membrane</keyword>
<keyword evidence="9" id="KW-1185">Reference proteome</keyword>
<feature type="transmembrane region" description="Helical" evidence="7">
    <location>
        <begin position="456"/>
        <end position="473"/>
    </location>
</feature>
<evidence type="ECO:0000256" key="4">
    <source>
        <dbReference type="ARBA" id="ARBA00022692"/>
    </source>
</evidence>